<dbReference type="Pfam" id="PF09423">
    <property type="entry name" value="PhoD"/>
    <property type="match status" value="1"/>
</dbReference>
<dbReference type="OrthoDB" id="327733at2"/>
<dbReference type="EMBL" id="LPZR01000229">
    <property type="protein sequence ID" value="KYO49274.1"/>
    <property type="molecule type" value="Genomic_DNA"/>
</dbReference>
<organism evidence="3 4">
    <name type="scientific">Tistrella mobilis</name>
    <dbReference type="NCBI Taxonomy" id="171437"/>
    <lineage>
        <taxon>Bacteria</taxon>
        <taxon>Pseudomonadati</taxon>
        <taxon>Pseudomonadota</taxon>
        <taxon>Alphaproteobacteria</taxon>
        <taxon>Geminicoccales</taxon>
        <taxon>Geminicoccaceae</taxon>
        <taxon>Tistrella</taxon>
    </lineage>
</organism>
<keyword evidence="1" id="KW-1133">Transmembrane helix</keyword>
<feature type="domain" description="PhoD-like phosphatase metallophosphatase" evidence="2">
    <location>
        <begin position="101"/>
        <end position="317"/>
    </location>
</feature>
<comment type="caution">
    <text evidence="3">The sequence shown here is derived from an EMBL/GenBank/DDBJ whole genome shotgun (WGS) entry which is preliminary data.</text>
</comment>
<reference evidence="3 4" key="1">
    <citation type="submission" date="2015-12" db="EMBL/GenBank/DDBJ databases">
        <title>Genome sequence of Tistrella mobilis MCCC 1A02139.</title>
        <authorList>
            <person name="Lu L."/>
            <person name="Lai Q."/>
            <person name="Shao Z."/>
            <person name="Qian P."/>
        </authorList>
    </citation>
    <scope>NUCLEOTIDE SEQUENCE [LARGE SCALE GENOMIC DNA]</scope>
    <source>
        <strain evidence="3 4">MCCC 1A02139</strain>
    </source>
</reference>
<proteinExistence type="predicted"/>
<accession>A0A162JIN3</accession>
<dbReference type="PROSITE" id="PS51318">
    <property type="entry name" value="TAT"/>
    <property type="match status" value="1"/>
</dbReference>
<feature type="transmembrane region" description="Helical" evidence="1">
    <location>
        <begin position="21"/>
        <end position="43"/>
    </location>
</feature>
<sequence>MSIPPFRHDAAIVSARIGRRGLIRAGAAGLVLAGLPAIGLPAAPDPTAVPVSRVALMSCIHQARPAPALDHVLAYDPQVAIFAGDNVYGDVSGPAMSELAAAYDLAAGRPALAALRRNRAVMPIWDDHDYGLNDGGADFPHKAAAKALFLKFWEVEAGDPRSARPGLHHAMVFGPEGRRLQVILMDLRSFRTALRPAPQGTTIPGGGRYLPAGPGARMLGEDQWAWLAGCFRQPADLRLVVSSVQLVADGHGWESWSRMPDERARFWRLMRDTGARGVVLLSGDRHLGAIYRRAAGPGGPPYPVTELTSSSVNLPNLAIVDEPGPNRLTPIWPLENWGRIDIDWWAGRVDLAVVDAGGIPRRRVSVTMADIA</sequence>
<dbReference type="SUPFAM" id="SSF56300">
    <property type="entry name" value="Metallo-dependent phosphatases"/>
    <property type="match status" value="1"/>
</dbReference>
<evidence type="ECO:0000256" key="1">
    <source>
        <dbReference type="SAM" id="Phobius"/>
    </source>
</evidence>
<evidence type="ECO:0000313" key="4">
    <source>
        <dbReference type="Proteomes" id="UP000075787"/>
    </source>
</evidence>
<evidence type="ECO:0000313" key="3">
    <source>
        <dbReference type="EMBL" id="KYO49274.1"/>
    </source>
</evidence>
<evidence type="ECO:0000259" key="2">
    <source>
        <dbReference type="Pfam" id="PF09423"/>
    </source>
</evidence>
<keyword evidence="1" id="KW-0472">Membrane</keyword>
<gene>
    <name evidence="3" type="ORF">AUP44_17885</name>
</gene>
<dbReference type="InterPro" id="IPR018946">
    <property type="entry name" value="PhoD-like_MPP"/>
</dbReference>
<dbReference type="AlphaFoldDB" id="A0A162JIN3"/>
<dbReference type="PANTHER" id="PTHR33987">
    <property type="entry name" value="CALCINEURIN-LIKE METALLO-PHOSPHOESTERASE SUPERFAMILY PROTEIN"/>
    <property type="match status" value="1"/>
</dbReference>
<dbReference type="GeneID" id="97244095"/>
<dbReference type="RefSeq" id="WP_062770420.1">
    <property type="nucleotide sequence ID" value="NZ_CP121045.1"/>
</dbReference>
<dbReference type="PANTHER" id="PTHR33987:SF1">
    <property type="entry name" value="CALCINEURIN-LIKE METALLO-PHOSPHOESTERASE SUPERFAMILY PROTEIN"/>
    <property type="match status" value="1"/>
</dbReference>
<dbReference type="Gene3D" id="3.60.21.70">
    <property type="entry name" value="PhoD-like phosphatase"/>
    <property type="match status" value="1"/>
</dbReference>
<name>A0A162JIN3_9PROT</name>
<keyword evidence="1" id="KW-0812">Transmembrane</keyword>
<dbReference type="InterPro" id="IPR006311">
    <property type="entry name" value="TAT_signal"/>
</dbReference>
<dbReference type="InterPro" id="IPR029052">
    <property type="entry name" value="Metallo-depent_PP-like"/>
</dbReference>
<dbReference type="Proteomes" id="UP000075787">
    <property type="component" value="Unassembled WGS sequence"/>
</dbReference>
<protein>
    <recommendedName>
        <fullName evidence="2">PhoD-like phosphatase metallophosphatase domain-containing protein</fullName>
    </recommendedName>
</protein>
<dbReference type="CDD" id="cd07389">
    <property type="entry name" value="MPP_PhoD"/>
    <property type="match status" value="1"/>
</dbReference>
<dbReference type="InterPro" id="IPR038607">
    <property type="entry name" value="PhoD-like_sf"/>
</dbReference>